<proteinExistence type="predicted"/>
<dbReference type="Proteomes" id="UP000250321">
    <property type="component" value="Unassembled WGS sequence"/>
</dbReference>
<evidence type="ECO:0000313" key="1">
    <source>
        <dbReference type="EMBL" id="PQQ12880.1"/>
    </source>
</evidence>
<reference evidence="1 2" key="1">
    <citation type="submission" date="2018-02" db="EMBL/GenBank/DDBJ databases">
        <title>Draft genome of wild Prunus yedoensis var. nudiflora.</title>
        <authorList>
            <person name="Baek S."/>
            <person name="Kim J.-H."/>
            <person name="Choi K."/>
            <person name="Kim G.-B."/>
            <person name="Cho A."/>
            <person name="Jang H."/>
            <person name="Shin C.-H."/>
            <person name="Yu H.-J."/>
            <person name="Mun J.-H."/>
        </authorList>
    </citation>
    <scope>NUCLEOTIDE SEQUENCE [LARGE SCALE GENOMIC DNA]</scope>
    <source>
        <strain evidence="2">cv. Jeju island</strain>
        <tissue evidence="1">Leaf</tissue>
    </source>
</reference>
<evidence type="ECO:0000313" key="2">
    <source>
        <dbReference type="Proteomes" id="UP000250321"/>
    </source>
</evidence>
<dbReference type="EMBL" id="PJQY01000330">
    <property type="protein sequence ID" value="PQQ12880.1"/>
    <property type="molecule type" value="Genomic_DNA"/>
</dbReference>
<name>A0A314Z2E3_PRUYE</name>
<organism evidence="1 2">
    <name type="scientific">Prunus yedoensis var. nudiflora</name>
    <dbReference type="NCBI Taxonomy" id="2094558"/>
    <lineage>
        <taxon>Eukaryota</taxon>
        <taxon>Viridiplantae</taxon>
        <taxon>Streptophyta</taxon>
        <taxon>Embryophyta</taxon>
        <taxon>Tracheophyta</taxon>
        <taxon>Spermatophyta</taxon>
        <taxon>Magnoliopsida</taxon>
        <taxon>eudicotyledons</taxon>
        <taxon>Gunneridae</taxon>
        <taxon>Pentapetalae</taxon>
        <taxon>rosids</taxon>
        <taxon>fabids</taxon>
        <taxon>Rosales</taxon>
        <taxon>Rosaceae</taxon>
        <taxon>Amygdaloideae</taxon>
        <taxon>Amygdaleae</taxon>
        <taxon>Prunus</taxon>
    </lineage>
</organism>
<dbReference type="AlphaFoldDB" id="A0A314Z2E3"/>
<gene>
    <name evidence="1" type="ORF">Pyn_36790</name>
</gene>
<accession>A0A314Z2E3</accession>
<keyword evidence="2" id="KW-1185">Reference proteome</keyword>
<comment type="caution">
    <text evidence="1">The sequence shown here is derived from an EMBL/GenBank/DDBJ whole genome shotgun (WGS) entry which is preliminary data.</text>
</comment>
<protein>
    <submittedName>
        <fullName evidence="1">Uncharacterized protein</fullName>
    </submittedName>
</protein>
<sequence length="95" mass="10253">MICHTGSTNAHLGLGAWAIVETTLPQQQQQYKIGTAAWLLLRMVALPILILDENDGGGALYIHDGVMTNIYIMGMTLTGVFGKTGMPRYASDDEA</sequence>